<evidence type="ECO:0000313" key="10">
    <source>
        <dbReference type="Proteomes" id="UP000664169"/>
    </source>
</evidence>
<dbReference type="EMBL" id="CAJPDQ010000009">
    <property type="protein sequence ID" value="CAF9914804.1"/>
    <property type="molecule type" value="Genomic_DNA"/>
</dbReference>
<dbReference type="FunFam" id="3.40.1810.10:FF:000013">
    <property type="entry name" value="Transcription factor, MADS-box"/>
    <property type="match status" value="1"/>
</dbReference>
<dbReference type="PANTHER" id="PTHR11945">
    <property type="entry name" value="MADS BOX PROTEIN"/>
    <property type="match status" value="1"/>
</dbReference>
<feature type="compositionally biased region" description="Acidic residues" evidence="7">
    <location>
        <begin position="89"/>
        <end position="105"/>
    </location>
</feature>
<dbReference type="GO" id="GO:0005634">
    <property type="term" value="C:nucleus"/>
    <property type="evidence" value="ECO:0007669"/>
    <property type="project" value="UniProtKB-SubCell"/>
</dbReference>
<accession>A0A8H3F0J6</accession>
<keyword evidence="3" id="KW-0238">DNA-binding</keyword>
<evidence type="ECO:0000256" key="1">
    <source>
        <dbReference type="ARBA" id="ARBA00004123"/>
    </source>
</evidence>
<keyword evidence="2" id="KW-0805">Transcription regulation</keyword>
<feature type="compositionally biased region" description="Basic and acidic residues" evidence="7">
    <location>
        <begin position="536"/>
        <end position="557"/>
    </location>
</feature>
<feature type="domain" description="MADS-box" evidence="8">
    <location>
        <begin position="1"/>
        <end position="61"/>
    </location>
</feature>
<evidence type="ECO:0000256" key="5">
    <source>
        <dbReference type="ARBA" id="ARBA00023242"/>
    </source>
</evidence>
<sequence>MGRRKIEIKAIKDDRNRSVTFLKRKGGLFKKAHELSVLCSVNVAVIIFGHNKKLYEFASSDINDMMARYQYYGGPHEHKGPADFQGKDNDDEDEEPDDTAVEEQMAENSGPQMHHPQAYQRLHTRPSASPPNANGLLPPHYRQHTPQPHPGSRPTSRNHNPISRPNSTLGHAPHPPNGYTYMNAPPHNGSIMQAPHPGQYPSQHHPQSQHYPGYPQPMHYLQPDQARNAMPQYSQPPPSERLAPQATMKVERQSASPPQVHEPPRSQNDHLQPQPVRAMAPRSKSIFTPIDAGSSLADSWRVATSRDEAKLQETAPTKSESPDTRSKSNPRNAATAGRPQFAAPERTLSVNSASGGSRRPRLNLQIPSEQSEDETGQTGASSPQQSGDTGTSTTQNKSSEPQSTSHSGVILPPPSPSTLLSASATGPPNPFARPLPPNATTTNNNNSTFSSGNNIETPISALPSRFLDGGMLPSPSAFYPEWTGFSRSGGGDGNMLPSPLTFQTPTQGTGSGFGGASKDIAPGTENESQDRKRKTPERDLTAGAADKRAGKKVKSDS</sequence>
<keyword evidence="10" id="KW-1185">Reference proteome</keyword>
<dbReference type="InterPro" id="IPR002100">
    <property type="entry name" value="TF_MADSbox"/>
</dbReference>
<dbReference type="Pfam" id="PF00319">
    <property type="entry name" value="SRF-TF"/>
    <property type="match status" value="1"/>
</dbReference>
<organism evidence="9 10">
    <name type="scientific">Gomphillus americanus</name>
    <dbReference type="NCBI Taxonomy" id="1940652"/>
    <lineage>
        <taxon>Eukaryota</taxon>
        <taxon>Fungi</taxon>
        <taxon>Dikarya</taxon>
        <taxon>Ascomycota</taxon>
        <taxon>Pezizomycotina</taxon>
        <taxon>Lecanoromycetes</taxon>
        <taxon>OSLEUM clade</taxon>
        <taxon>Ostropomycetidae</taxon>
        <taxon>Ostropales</taxon>
        <taxon>Graphidaceae</taxon>
        <taxon>Gomphilloideae</taxon>
        <taxon>Gomphillus</taxon>
    </lineage>
</organism>
<dbReference type="PRINTS" id="PR00404">
    <property type="entry name" value="MADSDOMAIN"/>
</dbReference>
<evidence type="ECO:0000256" key="3">
    <source>
        <dbReference type="ARBA" id="ARBA00023125"/>
    </source>
</evidence>
<feature type="region of interest" description="Disordered" evidence="7">
    <location>
        <begin position="74"/>
        <end position="557"/>
    </location>
</feature>
<evidence type="ECO:0000256" key="6">
    <source>
        <dbReference type="ARBA" id="ARBA00025805"/>
    </source>
</evidence>
<dbReference type="GO" id="GO:0033554">
    <property type="term" value="P:cellular response to stress"/>
    <property type="evidence" value="ECO:0007669"/>
    <property type="project" value="UniProtKB-ARBA"/>
</dbReference>
<reference evidence="9" key="1">
    <citation type="submission" date="2021-03" db="EMBL/GenBank/DDBJ databases">
        <authorList>
            <person name="Tagirdzhanova G."/>
        </authorList>
    </citation>
    <scope>NUCLEOTIDE SEQUENCE</scope>
</reference>
<dbReference type="PROSITE" id="PS00350">
    <property type="entry name" value="MADS_BOX_1"/>
    <property type="match status" value="1"/>
</dbReference>
<dbReference type="GO" id="GO:0000978">
    <property type="term" value="F:RNA polymerase II cis-regulatory region sequence-specific DNA binding"/>
    <property type="evidence" value="ECO:0007669"/>
    <property type="project" value="TreeGrafter"/>
</dbReference>
<name>A0A8H3F0J6_9LECA</name>
<feature type="compositionally biased region" description="Polar residues" evidence="7">
    <location>
        <begin position="153"/>
        <end position="169"/>
    </location>
</feature>
<feature type="compositionally biased region" description="Low complexity" evidence="7">
    <location>
        <begin position="381"/>
        <end position="395"/>
    </location>
</feature>
<feature type="compositionally biased region" description="Basic and acidic residues" evidence="7">
    <location>
        <begin position="75"/>
        <end position="88"/>
    </location>
</feature>
<dbReference type="CDD" id="cd00265">
    <property type="entry name" value="MADS_MEF2_like"/>
    <property type="match status" value="1"/>
</dbReference>
<feature type="compositionally biased region" description="Low complexity" evidence="7">
    <location>
        <begin position="438"/>
        <end position="454"/>
    </location>
</feature>
<evidence type="ECO:0000256" key="4">
    <source>
        <dbReference type="ARBA" id="ARBA00023163"/>
    </source>
</evidence>
<comment type="caution">
    <text evidence="9">The sequence shown here is derived from an EMBL/GenBank/DDBJ whole genome shotgun (WGS) entry which is preliminary data.</text>
</comment>
<dbReference type="InterPro" id="IPR033896">
    <property type="entry name" value="MEF2-like_N"/>
</dbReference>
<feature type="compositionally biased region" description="Low complexity" evidence="7">
    <location>
        <begin position="195"/>
        <end position="217"/>
    </location>
</feature>
<gene>
    <name evidence="9" type="ORF">GOMPHAMPRED_008282</name>
</gene>
<dbReference type="GO" id="GO:0008301">
    <property type="term" value="F:DNA binding, bending"/>
    <property type="evidence" value="ECO:0007669"/>
    <property type="project" value="UniProtKB-ARBA"/>
</dbReference>
<proteinExistence type="inferred from homology"/>
<evidence type="ECO:0000259" key="8">
    <source>
        <dbReference type="PROSITE" id="PS50066"/>
    </source>
</evidence>
<comment type="similarity">
    <text evidence="6">Belongs to the MEF2 family.</text>
</comment>
<dbReference type="InterPro" id="IPR036879">
    <property type="entry name" value="TF_MADSbox_sf"/>
</dbReference>
<dbReference type="Proteomes" id="UP000664169">
    <property type="component" value="Unassembled WGS sequence"/>
</dbReference>
<dbReference type="Gene3D" id="3.40.1810.10">
    <property type="entry name" value="Transcription factor, MADS-box"/>
    <property type="match status" value="1"/>
</dbReference>
<dbReference type="SUPFAM" id="SSF55455">
    <property type="entry name" value="SRF-like"/>
    <property type="match status" value="1"/>
</dbReference>
<keyword evidence="5" id="KW-0539">Nucleus</keyword>
<evidence type="ECO:0000256" key="7">
    <source>
        <dbReference type="SAM" id="MobiDB-lite"/>
    </source>
</evidence>
<dbReference type="PROSITE" id="PS50066">
    <property type="entry name" value="MADS_BOX_2"/>
    <property type="match status" value="1"/>
</dbReference>
<protein>
    <recommendedName>
        <fullName evidence="8">MADS-box domain-containing protein</fullName>
    </recommendedName>
</protein>
<dbReference type="SMART" id="SM00432">
    <property type="entry name" value="MADS"/>
    <property type="match status" value="1"/>
</dbReference>
<keyword evidence="4" id="KW-0804">Transcription</keyword>
<dbReference type="GO" id="GO:0000981">
    <property type="term" value="F:DNA-binding transcription factor activity, RNA polymerase II-specific"/>
    <property type="evidence" value="ECO:0007669"/>
    <property type="project" value="TreeGrafter"/>
</dbReference>
<evidence type="ECO:0000313" key="9">
    <source>
        <dbReference type="EMBL" id="CAF9914804.1"/>
    </source>
</evidence>
<feature type="compositionally biased region" description="Polar residues" evidence="7">
    <location>
        <begin position="396"/>
        <end position="407"/>
    </location>
</feature>
<comment type="subcellular location">
    <subcellularLocation>
        <location evidence="1">Nucleus</location>
    </subcellularLocation>
</comment>
<dbReference type="GO" id="GO:0046983">
    <property type="term" value="F:protein dimerization activity"/>
    <property type="evidence" value="ECO:0007669"/>
    <property type="project" value="InterPro"/>
</dbReference>
<feature type="compositionally biased region" description="Pro residues" evidence="7">
    <location>
        <begin position="427"/>
        <end position="437"/>
    </location>
</feature>
<dbReference type="OrthoDB" id="1898716at2759"/>
<evidence type="ECO:0000256" key="2">
    <source>
        <dbReference type="ARBA" id="ARBA00023015"/>
    </source>
</evidence>
<dbReference type="GO" id="GO:0045944">
    <property type="term" value="P:positive regulation of transcription by RNA polymerase II"/>
    <property type="evidence" value="ECO:0007669"/>
    <property type="project" value="InterPro"/>
</dbReference>
<dbReference type="AlphaFoldDB" id="A0A8H3F0J6"/>
<dbReference type="PANTHER" id="PTHR11945:SF534">
    <property type="entry name" value="MYOCYTE-SPECIFIC ENHANCER FACTOR 2"/>
    <property type="match status" value="1"/>
</dbReference>